<evidence type="ECO:0000313" key="5">
    <source>
        <dbReference type="Proteomes" id="UP001163823"/>
    </source>
</evidence>
<dbReference type="SMART" id="SM00612">
    <property type="entry name" value="Kelch"/>
    <property type="match status" value="5"/>
</dbReference>
<keyword evidence="1" id="KW-0175">Coiled coil</keyword>
<reference evidence="4" key="1">
    <citation type="journal article" date="2023" name="Science">
        <title>Elucidation of the pathway for biosynthesis of saponin adjuvants from the soapbark tree.</title>
        <authorList>
            <person name="Reed J."/>
            <person name="Orme A."/>
            <person name="El-Demerdash A."/>
            <person name="Owen C."/>
            <person name="Martin L.B.B."/>
            <person name="Misra R.C."/>
            <person name="Kikuchi S."/>
            <person name="Rejzek M."/>
            <person name="Martin A.C."/>
            <person name="Harkess A."/>
            <person name="Leebens-Mack J."/>
            <person name="Louveau T."/>
            <person name="Stephenson M.J."/>
            <person name="Osbourn A."/>
        </authorList>
    </citation>
    <scope>NUCLEOTIDE SEQUENCE</scope>
    <source>
        <strain evidence="4">S10</strain>
    </source>
</reference>
<dbReference type="Proteomes" id="UP001163823">
    <property type="component" value="Chromosome 8"/>
</dbReference>
<gene>
    <name evidence="4" type="ORF">O6P43_020141</name>
</gene>
<dbReference type="AlphaFoldDB" id="A0AAD7LK47"/>
<dbReference type="InterPro" id="IPR044832">
    <property type="entry name" value="NRP-like"/>
</dbReference>
<evidence type="ECO:0000256" key="2">
    <source>
        <dbReference type="SAM" id="MobiDB-lite"/>
    </source>
</evidence>
<feature type="coiled-coil region" evidence="1">
    <location>
        <begin position="543"/>
        <end position="570"/>
    </location>
</feature>
<proteinExistence type="predicted"/>
<feature type="compositionally biased region" description="Basic and acidic residues" evidence="2">
    <location>
        <begin position="1"/>
        <end position="17"/>
    </location>
</feature>
<evidence type="ECO:0000313" key="4">
    <source>
        <dbReference type="EMBL" id="KAJ7959583.1"/>
    </source>
</evidence>
<dbReference type="EMBL" id="JARAOO010000008">
    <property type="protein sequence ID" value="KAJ7959583.1"/>
    <property type="molecule type" value="Genomic_DNA"/>
</dbReference>
<evidence type="ECO:0000256" key="1">
    <source>
        <dbReference type="SAM" id="Coils"/>
    </source>
</evidence>
<name>A0AAD7LK47_QUISA</name>
<accession>A0AAD7LK47</accession>
<sequence>MGAGRKTETYSLKEKNPPSRSVNYSASARNLRKTDLGGVIFGCKYNTIKECYFKQLFGLPASHIAYVKNIDPGLPLFLFNYSDRKLHGIFEAASSGKMNINPYGWTDNGSDLTPFGAQVKIKIQKQCQPLLEDEFRPIIANNYYEPRLFWFELDKDQTKRLISMFSSSPITASSSLSKSTEKWSTLFKAACSSKTRQVDDSFERPALDMDVTHQEQANTEGGLYKDSNGFNKENWSFEEEAAETCNEKSNVSHSYLSALQNTTTSLVHLKKSDSEWTSGNAPGASDKSGLLETTANAKAVNNHKQGGLQRSENCLQSYCSVLKSTSTSLPQKKWSALSENSFTSDTRLPELEPHVSSLEKSNREWESSYIEPYSDPWDDSWQCSEQLEGMKQHMEALNLSVAAEATDTWEDLNYDALEENTSCAKKYETHENSSCVETSLDFERHYVEAPVHDYATELSDNGGLHPHLDNNCTSLSVVSEDRTIENINKNDAWFQGIALDDVFISEKDMLLDTNASNLQLIVAEIFREVKDLKLSQLKQAQKISYLQQELAESRQEIKKLKDQQKMLECSSFTEREVVKEEPDLNHGGSMVLVGGYDGLSFLSAIDHYTPSQDLIVPLSAMSSMRLNTLAIKLNNEVFVIGGVHENLWYDTVESYNLESRCWNCCPSLNQRKGSLTGISLNEKIFAIGGGDGVQSLSEVEVLDLDVGRWIPTKSMLHKRFAPAAAEINGTIYVVGGYNGKEYLNSVERFDPREYTWRRVESMFTKRGCHSVAVLDEKLYAVGGYDGDQMVPTVEVFDPRKGLWMMGSSMNVSRGYSAAVVIGETIFSIGGLNENNAILDTVEFYKEGLGWQLTDLKAIGKRCFFCAIML</sequence>
<feature type="region of interest" description="Disordered" evidence="2">
    <location>
        <begin position="1"/>
        <end position="24"/>
    </location>
</feature>
<protein>
    <submittedName>
        <fullName evidence="4">Kelch-like protein</fullName>
    </submittedName>
</protein>
<dbReference type="PANTHER" id="PTHR46034">
    <property type="match status" value="1"/>
</dbReference>
<dbReference type="InterPro" id="IPR015915">
    <property type="entry name" value="Kelch-typ_b-propeller"/>
</dbReference>
<dbReference type="SUPFAM" id="SSF117281">
    <property type="entry name" value="Kelch motif"/>
    <property type="match status" value="1"/>
</dbReference>
<dbReference type="SMART" id="SM00767">
    <property type="entry name" value="DCD"/>
    <property type="match status" value="1"/>
</dbReference>
<organism evidence="4 5">
    <name type="scientific">Quillaja saponaria</name>
    <name type="common">Soap bark tree</name>
    <dbReference type="NCBI Taxonomy" id="32244"/>
    <lineage>
        <taxon>Eukaryota</taxon>
        <taxon>Viridiplantae</taxon>
        <taxon>Streptophyta</taxon>
        <taxon>Embryophyta</taxon>
        <taxon>Tracheophyta</taxon>
        <taxon>Spermatophyta</taxon>
        <taxon>Magnoliopsida</taxon>
        <taxon>eudicotyledons</taxon>
        <taxon>Gunneridae</taxon>
        <taxon>Pentapetalae</taxon>
        <taxon>rosids</taxon>
        <taxon>fabids</taxon>
        <taxon>Fabales</taxon>
        <taxon>Quillajaceae</taxon>
        <taxon>Quillaja</taxon>
    </lineage>
</organism>
<dbReference type="Pfam" id="PF01344">
    <property type="entry name" value="Kelch_1"/>
    <property type="match status" value="4"/>
</dbReference>
<evidence type="ECO:0000259" key="3">
    <source>
        <dbReference type="PROSITE" id="PS51222"/>
    </source>
</evidence>
<dbReference type="InterPro" id="IPR013989">
    <property type="entry name" value="Dev_and_cell_death_domain"/>
</dbReference>
<dbReference type="PANTHER" id="PTHR46034:SF23">
    <property type="entry name" value="DCD (DEVELOPMENT AND CELL DEATH) DOMAIN PROTEIN"/>
    <property type="match status" value="1"/>
</dbReference>
<dbReference type="KEGG" id="qsa:O6P43_020141"/>
<feature type="domain" description="DCD" evidence="3">
    <location>
        <begin position="34"/>
        <end position="167"/>
    </location>
</feature>
<dbReference type="Gene3D" id="2.120.10.80">
    <property type="entry name" value="Kelch-type beta propeller"/>
    <property type="match status" value="2"/>
</dbReference>
<dbReference type="Pfam" id="PF10539">
    <property type="entry name" value="Dev_Cell_Death"/>
    <property type="match status" value="1"/>
</dbReference>
<comment type="caution">
    <text evidence="4">The sequence shown here is derived from an EMBL/GenBank/DDBJ whole genome shotgun (WGS) entry which is preliminary data.</text>
</comment>
<dbReference type="InterPro" id="IPR006652">
    <property type="entry name" value="Kelch_1"/>
</dbReference>
<dbReference type="PROSITE" id="PS51222">
    <property type="entry name" value="DCD"/>
    <property type="match status" value="1"/>
</dbReference>
<keyword evidence="5" id="KW-1185">Reference proteome</keyword>
<dbReference type="GO" id="GO:0034976">
    <property type="term" value="P:response to endoplasmic reticulum stress"/>
    <property type="evidence" value="ECO:0007669"/>
    <property type="project" value="InterPro"/>
</dbReference>